<keyword evidence="1" id="KW-0175">Coiled coil</keyword>
<keyword evidence="3" id="KW-1185">Reference proteome</keyword>
<protein>
    <submittedName>
        <fullName evidence="2">Uncharacterized protein</fullName>
    </submittedName>
</protein>
<feature type="coiled-coil region" evidence="1">
    <location>
        <begin position="27"/>
        <end position="54"/>
    </location>
</feature>
<evidence type="ECO:0000313" key="2">
    <source>
        <dbReference type="EMBL" id="KJW00571.1"/>
    </source>
</evidence>
<accession>A0ABR5DPC3</accession>
<evidence type="ECO:0000256" key="1">
    <source>
        <dbReference type="SAM" id="Coils"/>
    </source>
</evidence>
<evidence type="ECO:0000313" key="3">
    <source>
        <dbReference type="Proteomes" id="UP000035491"/>
    </source>
</evidence>
<comment type="caution">
    <text evidence="2">The sequence shown here is derived from an EMBL/GenBank/DDBJ whole genome shotgun (WGS) entry which is preliminary data.</text>
</comment>
<reference evidence="2 3" key="1">
    <citation type="submission" date="2015-02" db="EMBL/GenBank/DDBJ databases">
        <title>Genome Sequencing of Rickettsiales.</title>
        <authorList>
            <person name="Daugherty S.C."/>
            <person name="Su Q."/>
            <person name="Abolude K."/>
            <person name="Beier-Sexton M."/>
            <person name="Carlyon J.A."/>
            <person name="Carter R."/>
            <person name="Day N.P."/>
            <person name="Dumler S.J."/>
            <person name="Dyachenko V."/>
            <person name="Godinez A."/>
            <person name="Kurtti T.J."/>
            <person name="Lichay M."/>
            <person name="Mullins K.E."/>
            <person name="Ott S."/>
            <person name="Pappas-Brown V."/>
            <person name="Paris D.H."/>
            <person name="Patel P."/>
            <person name="Richards A.L."/>
            <person name="Sadzewicz L."/>
            <person name="Sears K."/>
            <person name="Seidman D."/>
            <person name="Sengamalay N."/>
            <person name="Stenos J."/>
            <person name="Tallon L.J."/>
            <person name="Vincent G."/>
            <person name="Fraser C.M."/>
            <person name="Munderloh U."/>
            <person name="Dunning-Hotopp J.C."/>
        </authorList>
    </citation>
    <scope>NUCLEOTIDE SEQUENCE [LARGE SCALE GENOMIC DNA]</scope>
    <source>
        <strain evidence="2 3">Tate's Hell</strain>
    </source>
</reference>
<dbReference type="EMBL" id="LAOO01000001">
    <property type="protein sequence ID" value="KJW00571.1"/>
    <property type="molecule type" value="Genomic_DNA"/>
</dbReference>
<organism evidence="2 3">
    <name type="scientific">Rickettsia parkeri str. Tate's Hell</name>
    <dbReference type="NCBI Taxonomy" id="1359189"/>
    <lineage>
        <taxon>Bacteria</taxon>
        <taxon>Pseudomonadati</taxon>
        <taxon>Pseudomonadota</taxon>
        <taxon>Alphaproteobacteria</taxon>
        <taxon>Rickettsiales</taxon>
        <taxon>Rickettsiaceae</taxon>
        <taxon>Rickettsieae</taxon>
        <taxon>Rickettsia</taxon>
        <taxon>spotted fever group</taxon>
    </lineage>
</organism>
<dbReference type="RefSeq" id="WP_014411069.1">
    <property type="nucleotide sequence ID" value="NZ_LAOO01000001.1"/>
</dbReference>
<sequence length="92" mass="10926">MVENVNNNRKFGNLENYDNQLTNTALNKNNQNKLKEHYENITQALNNIRKYEYEAKATQYCEMLDDTRTYDKSTKDYNLGSVHFITAKRIKL</sequence>
<proteinExistence type="predicted"/>
<gene>
    <name evidence="2" type="ORF">RPATATE_0313</name>
</gene>
<name>A0ABR5DPC3_RICPA</name>
<dbReference type="Proteomes" id="UP000035491">
    <property type="component" value="Unassembled WGS sequence"/>
</dbReference>